<keyword evidence="1" id="KW-0472">Membrane</keyword>
<feature type="transmembrane region" description="Helical" evidence="1">
    <location>
        <begin position="73"/>
        <end position="92"/>
    </location>
</feature>
<sequence length="356" mass="42394">MGRNQGKGLEFPLFCRYSLHVRHFLAVEYRLVYSFLFAAVPNSRDEYIHARLSFWHSVRLSFKNYVLGHTHVLTVHGFIILPFTLLAFWIVLKNKLWKRESTFVSLFILNFLLSVWYEFWFYKGWLPLTEKVHFLNTFNFARFHFFRPLVIYVLFGLSLKILVQHWGFWKKTAAAFIAGQIIILFISNDELVYHSKPTPNQFYAETLFQKIDDYIGRPKASYRVASIGLHPAIAQYNGFYTLDSYNNFYPLSYKHKFRNIIARELEKNRAIKQYFDEWSGRCYMFTDELGKHYMFQKNSGEKLSHLQLDTTAFKKMGGEFIFSAVPIEMPAENRLQFLRAFSDKDTVWKIYVYKAM</sequence>
<accession>A0A5J4JCG7</accession>
<keyword evidence="1" id="KW-0812">Transmembrane</keyword>
<dbReference type="Proteomes" id="UP000391919">
    <property type="component" value="Unassembled WGS sequence"/>
</dbReference>
<keyword evidence="1" id="KW-1133">Transmembrane helix</keyword>
<evidence type="ECO:0000313" key="2">
    <source>
        <dbReference type="EMBL" id="GER68929.1"/>
    </source>
</evidence>
<keyword evidence="3" id="KW-1185">Reference proteome</keyword>
<name>A0A5J4JCG7_9BACI</name>
<protein>
    <submittedName>
        <fullName evidence="2">Uncharacterized protein</fullName>
    </submittedName>
</protein>
<comment type="caution">
    <text evidence="2">The sequence shown here is derived from an EMBL/GenBank/DDBJ whole genome shotgun (WGS) entry which is preliminary data.</text>
</comment>
<reference evidence="2 3" key="1">
    <citation type="submission" date="2019-09" db="EMBL/GenBank/DDBJ databases">
        <title>Draft genome sequence of Bacillus sp. JC-7.</title>
        <authorList>
            <person name="Tanaka N."/>
            <person name="Shiwa Y."/>
            <person name="Fujita N."/>
            <person name="Tanasupawat S."/>
        </authorList>
    </citation>
    <scope>NUCLEOTIDE SEQUENCE [LARGE SCALE GENOMIC DNA]</scope>
    <source>
        <strain evidence="2 3">JC-7</strain>
    </source>
</reference>
<dbReference type="InterPro" id="IPR046107">
    <property type="entry name" value="DUF6044"/>
</dbReference>
<evidence type="ECO:0000256" key="1">
    <source>
        <dbReference type="SAM" id="Phobius"/>
    </source>
</evidence>
<dbReference type="Pfam" id="PF19510">
    <property type="entry name" value="DUF6044"/>
    <property type="match status" value="1"/>
</dbReference>
<dbReference type="EMBL" id="BKZQ01000002">
    <property type="protein sequence ID" value="GER68929.1"/>
    <property type="molecule type" value="Genomic_DNA"/>
</dbReference>
<feature type="transmembrane region" description="Helical" evidence="1">
    <location>
        <begin position="145"/>
        <end position="163"/>
    </location>
</feature>
<proteinExistence type="predicted"/>
<gene>
    <name evidence="2" type="ORF">BpJC7_02320</name>
</gene>
<evidence type="ECO:0000313" key="3">
    <source>
        <dbReference type="Proteomes" id="UP000391919"/>
    </source>
</evidence>
<organism evidence="2 3">
    <name type="scientific">Weizmannia acidilactici</name>
    <dbReference type="NCBI Taxonomy" id="2607726"/>
    <lineage>
        <taxon>Bacteria</taxon>
        <taxon>Bacillati</taxon>
        <taxon>Bacillota</taxon>
        <taxon>Bacilli</taxon>
        <taxon>Bacillales</taxon>
        <taxon>Bacillaceae</taxon>
        <taxon>Heyndrickxia</taxon>
    </lineage>
</organism>
<feature type="transmembrane region" description="Helical" evidence="1">
    <location>
        <begin position="104"/>
        <end position="125"/>
    </location>
</feature>
<dbReference type="AlphaFoldDB" id="A0A5J4JCG7"/>